<dbReference type="Proteomes" id="UP000241912">
    <property type="component" value="Unassembled WGS sequence"/>
</dbReference>
<dbReference type="InterPro" id="IPR008972">
    <property type="entry name" value="Cupredoxin"/>
</dbReference>
<dbReference type="InterPro" id="IPR015943">
    <property type="entry name" value="WD40/YVTN_repeat-like_dom_sf"/>
</dbReference>
<dbReference type="PANTHER" id="PTHR47197:SF3">
    <property type="entry name" value="DIHYDRO-HEME D1 DEHYDROGENASE"/>
    <property type="match status" value="1"/>
</dbReference>
<dbReference type="PANTHER" id="PTHR47197">
    <property type="entry name" value="PROTEIN NIRF"/>
    <property type="match status" value="1"/>
</dbReference>
<dbReference type="GO" id="GO:0005507">
    <property type="term" value="F:copper ion binding"/>
    <property type="evidence" value="ECO:0007669"/>
    <property type="project" value="InterPro"/>
</dbReference>
<proteinExistence type="predicted"/>
<dbReference type="AlphaFoldDB" id="A0A2P7NRH6"/>
<dbReference type="SUPFAM" id="SSF50974">
    <property type="entry name" value="Nitrous oxide reductase, N-terminal domain"/>
    <property type="match status" value="1"/>
</dbReference>
<dbReference type="PROSITE" id="PS00018">
    <property type="entry name" value="EF_HAND_1"/>
    <property type="match status" value="1"/>
</dbReference>
<evidence type="ECO:0000256" key="2">
    <source>
        <dbReference type="SAM" id="SignalP"/>
    </source>
</evidence>
<reference evidence="4 5" key="1">
    <citation type="submission" date="2018-03" db="EMBL/GenBank/DDBJ databases">
        <title>Draft genome of Nitrosomonas supralitoralis APG5.</title>
        <authorList>
            <person name="Urakawa H."/>
            <person name="Lopez J.V."/>
        </authorList>
    </citation>
    <scope>NUCLEOTIDE SEQUENCE [LARGE SCALE GENOMIC DNA]</scope>
    <source>
        <strain evidence="4 5">APG5</strain>
    </source>
</reference>
<keyword evidence="1" id="KW-0479">Metal-binding</keyword>
<dbReference type="GO" id="GO:0016491">
    <property type="term" value="F:oxidoreductase activity"/>
    <property type="evidence" value="ECO:0007669"/>
    <property type="project" value="InterPro"/>
</dbReference>
<protein>
    <submittedName>
        <fullName evidence="4">Copper oxidase</fullName>
    </submittedName>
</protein>
<dbReference type="Gene3D" id="2.130.10.10">
    <property type="entry name" value="YVTN repeat-like/Quinoprotein amine dehydrogenase"/>
    <property type="match status" value="2"/>
</dbReference>
<comment type="caution">
    <text evidence="4">The sequence shown here is derived from an EMBL/GenBank/DDBJ whole genome shotgun (WGS) entry which is preliminary data.</text>
</comment>
<feature type="chain" id="PRO_5015131071" evidence="2">
    <location>
        <begin position="20"/>
        <end position="909"/>
    </location>
</feature>
<dbReference type="InterPro" id="IPR051200">
    <property type="entry name" value="Host-pathogen_enzymatic-act"/>
</dbReference>
<gene>
    <name evidence="4" type="ORF">C7H79_15510</name>
</gene>
<organism evidence="4 5">
    <name type="scientific">Nitrosomonas supralitoralis</name>
    <dbReference type="NCBI Taxonomy" id="2116706"/>
    <lineage>
        <taxon>Bacteria</taxon>
        <taxon>Pseudomonadati</taxon>
        <taxon>Pseudomonadota</taxon>
        <taxon>Betaproteobacteria</taxon>
        <taxon>Nitrosomonadales</taxon>
        <taxon>Nitrosomonadaceae</taxon>
        <taxon>Nitrosomonas</taxon>
    </lineage>
</organism>
<accession>A0A2P7NRH6</accession>
<keyword evidence="5" id="KW-1185">Reference proteome</keyword>
<dbReference type="InterPro" id="IPR011706">
    <property type="entry name" value="Cu-oxidase_C"/>
</dbReference>
<evidence type="ECO:0000313" key="5">
    <source>
        <dbReference type="Proteomes" id="UP000241912"/>
    </source>
</evidence>
<dbReference type="PROSITE" id="PS00079">
    <property type="entry name" value="MULTICOPPER_OXIDASE1"/>
    <property type="match status" value="1"/>
</dbReference>
<name>A0A2P7NRH6_9PROT</name>
<feature type="signal peptide" evidence="2">
    <location>
        <begin position="1"/>
        <end position="19"/>
    </location>
</feature>
<dbReference type="Pfam" id="PF07731">
    <property type="entry name" value="Cu-oxidase_2"/>
    <property type="match status" value="1"/>
</dbReference>
<keyword evidence="2" id="KW-0732">Signal</keyword>
<evidence type="ECO:0000259" key="3">
    <source>
        <dbReference type="Pfam" id="PF07731"/>
    </source>
</evidence>
<evidence type="ECO:0000313" key="4">
    <source>
        <dbReference type="EMBL" id="PSJ16072.1"/>
    </source>
</evidence>
<evidence type="ECO:0000256" key="1">
    <source>
        <dbReference type="ARBA" id="ARBA00022723"/>
    </source>
</evidence>
<sequence>MIIFMLFAAMLLFSNLALAATHTISLSAEKLPNGQFGYKMINHASSEGDTPTYPDTAVIPGPTLFVKQGDVVNVELINNIDVDVGFFVPELASGNAKQVAPGQTGNYQINTQTVGTFPYGDIESHLVGLFGAIVVDNQDNRVQSFVDVAGEIVSIKRKKLDKEIVLFMVGSTFWGTEIINGTQTPLWTNPSLRAVQDDKIRFHILSLGPGHTWHLHAHRWLESTGIPVSQTAPSVIDVRLMKDNYDSHSFTVKAGVGVGPGVWQYHCHLFSHMEAGMAGTFTVLAKGSKKYEASIAGASPYGAIYLNPSDAPGLVTFEITDVPGSHFRSTRHKDLSPVTKTRSLEIIPPESSVHFVMSDTEGVHTITSLIWPSGANDDNGGGDSRRIPFDQIKPYRGGGIVKLSTPGLYVFTCKVHPYMFGAVIVDDPATVGLDLGDTIDIAGGLNNIPTSSDLATQLLKLFLVSTTYENWMNFASNEPWTVSYPSVDVRTDLGPLNLADVLIARYHKGVNKIPLAPLINPAIPGVGEVWIDTQSEKTAGKAKHGTVTVLDAETWKLKRKIALPEINMNNPHNMWTNRDQSVVYVTQWFDKRMTFVNREDGSLIRDIRVGDSPAHVMTLPTTDELLITLNGENGMARINPGEFEVNRRTFTQTPGADNANPHGHWIKYDGTLVSTSNIGTHDAGIYDTTTGQIMSRTPTGAGSHPIAAGMTKEKLYMANLLTHSVTVVRMSDGENLKTISLIADYDPISGKLDDNDKNGVLAIGVLPVQTPVSPDGRAVVTANLLGMITIIDTRTDEIVKMLPCPQGCHGVNFGAKKNGGYYAYVTSQFADVLTIVDIDPNGDGNLSDADVVGLISLVADNNVSSDDTIIGMQGQGGQGVLAIPNVYNGWVQNLPETWKAGLTAEQINP</sequence>
<dbReference type="OrthoDB" id="9757546at2"/>
<dbReference type="Gene3D" id="2.60.40.420">
    <property type="entry name" value="Cupredoxins - blue copper proteins"/>
    <property type="match status" value="3"/>
</dbReference>
<dbReference type="InterPro" id="IPR011045">
    <property type="entry name" value="N2O_reductase_N"/>
</dbReference>
<feature type="domain" description="Plastocyanin-like" evidence="3">
    <location>
        <begin position="171"/>
        <end position="284"/>
    </location>
</feature>
<dbReference type="InterPro" id="IPR033138">
    <property type="entry name" value="Cu_oxidase_CS"/>
</dbReference>
<dbReference type="InterPro" id="IPR002355">
    <property type="entry name" value="Cu_oxidase_Cu_BS"/>
</dbReference>
<dbReference type="SUPFAM" id="SSF49503">
    <property type="entry name" value="Cupredoxins"/>
    <property type="match status" value="3"/>
</dbReference>
<dbReference type="InterPro" id="IPR018247">
    <property type="entry name" value="EF_Hand_1_Ca_BS"/>
</dbReference>
<dbReference type="PROSITE" id="PS00080">
    <property type="entry name" value="MULTICOPPER_OXIDASE2"/>
    <property type="match status" value="1"/>
</dbReference>
<dbReference type="EMBL" id="PXXU01000076">
    <property type="protein sequence ID" value="PSJ16072.1"/>
    <property type="molecule type" value="Genomic_DNA"/>
</dbReference>